<dbReference type="EMBL" id="LAZR01004450">
    <property type="protein sequence ID" value="KKN08495.1"/>
    <property type="molecule type" value="Genomic_DNA"/>
</dbReference>
<sequence length="65" mass="7510">MSTYCDYCYSREHASWECPKLAQSLQRDVDNASSEELEAAADMWDRLVLTEDEKVRQLPVNPDLS</sequence>
<organism evidence="1">
    <name type="scientific">marine sediment metagenome</name>
    <dbReference type="NCBI Taxonomy" id="412755"/>
    <lineage>
        <taxon>unclassified sequences</taxon>
        <taxon>metagenomes</taxon>
        <taxon>ecological metagenomes</taxon>
    </lineage>
</organism>
<comment type="caution">
    <text evidence="1">The sequence shown here is derived from an EMBL/GenBank/DDBJ whole genome shotgun (WGS) entry which is preliminary data.</text>
</comment>
<dbReference type="AlphaFoldDB" id="A0A0F9MMH2"/>
<accession>A0A0F9MMH2</accession>
<evidence type="ECO:0000313" key="1">
    <source>
        <dbReference type="EMBL" id="KKN08495.1"/>
    </source>
</evidence>
<name>A0A0F9MMH2_9ZZZZ</name>
<proteinExistence type="predicted"/>
<protein>
    <submittedName>
        <fullName evidence="1">Uncharacterized protein</fullName>
    </submittedName>
</protein>
<reference evidence="1" key="1">
    <citation type="journal article" date="2015" name="Nature">
        <title>Complex archaea that bridge the gap between prokaryotes and eukaryotes.</title>
        <authorList>
            <person name="Spang A."/>
            <person name="Saw J.H."/>
            <person name="Jorgensen S.L."/>
            <person name="Zaremba-Niedzwiedzka K."/>
            <person name="Martijn J."/>
            <person name="Lind A.E."/>
            <person name="van Eijk R."/>
            <person name="Schleper C."/>
            <person name="Guy L."/>
            <person name="Ettema T.J."/>
        </authorList>
    </citation>
    <scope>NUCLEOTIDE SEQUENCE</scope>
</reference>
<gene>
    <name evidence="1" type="ORF">LCGC14_1056130</name>
</gene>